<keyword evidence="12" id="KW-0902">Two-component regulatory system</keyword>
<evidence type="ECO:0000256" key="6">
    <source>
        <dbReference type="ARBA" id="ARBA00022679"/>
    </source>
</evidence>
<dbReference type="PROSITE" id="PS50110">
    <property type="entry name" value="RESPONSE_REGULATORY"/>
    <property type="match status" value="2"/>
</dbReference>
<keyword evidence="5 17" id="KW-0597">Phosphoprotein</keyword>
<proteinExistence type="predicted"/>
<name>A0A1T5HSC0_9BACT</name>
<keyword evidence="4" id="KW-1003">Cell membrane</keyword>
<dbReference type="Pfam" id="PF00072">
    <property type="entry name" value="Response_reg"/>
    <property type="match status" value="2"/>
</dbReference>
<feature type="domain" description="HPt" evidence="20">
    <location>
        <begin position="679"/>
        <end position="767"/>
    </location>
</feature>
<dbReference type="PROSITE" id="PS50894">
    <property type="entry name" value="HPT"/>
    <property type="match status" value="1"/>
</dbReference>
<dbReference type="InterPro" id="IPR036890">
    <property type="entry name" value="HATPase_C_sf"/>
</dbReference>
<dbReference type="InterPro" id="IPR001789">
    <property type="entry name" value="Sig_transdc_resp-reg_receiver"/>
</dbReference>
<evidence type="ECO:0000259" key="19">
    <source>
        <dbReference type="PROSITE" id="PS50110"/>
    </source>
</evidence>
<gene>
    <name evidence="21" type="ORF">SAMN03080601_02841</name>
</gene>
<evidence type="ECO:0000256" key="11">
    <source>
        <dbReference type="ARBA" id="ARBA00022989"/>
    </source>
</evidence>
<organism evidence="21 22">
    <name type="scientific">Alkalitalea saponilacus</name>
    <dbReference type="NCBI Taxonomy" id="889453"/>
    <lineage>
        <taxon>Bacteria</taxon>
        <taxon>Pseudomonadati</taxon>
        <taxon>Bacteroidota</taxon>
        <taxon>Bacteroidia</taxon>
        <taxon>Marinilabiliales</taxon>
        <taxon>Marinilabiliaceae</taxon>
        <taxon>Alkalitalea</taxon>
    </lineage>
</organism>
<dbReference type="Pfam" id="PF01627">
    <property type="entry name" value="Hpt"/>
    <property type="match status" value="1"/>
</dbReference>
<comment type="subunit">
    <text evidence="14">At low DSF concentrations, interacts with RpfF.</text>
</comment>
<dbReference type="FunFam" id="1.10.287.130:FF:000002">
    <property type="entry name" value="Two-component osmosensing histidine kinase"/>
    <property type="match status" value="1"/>
</dbReference>
<evidence type="ECO:0000256" key="7">
    <source>
        <dbReference type="ARBA" id="ARBA00022692"/>
    </source>
</evidence>
<dbReference type="CDD" id="cd17546">
    <property type="entry name" value="REC_hyHK_CKI1_RcsC-like"/>
    <property type="match status" value="1"/>
</dbReference>
<feature type="domain" description="Response regulatory" evidence="19">
    <location>
        <begin position="525"/>
        <end position="645"/>
    </location>
</feature>
<evidence type="ECO:0000259" key="18">
    <source>
        <dbReference type="PROSITE" id="PS50109"/>
    </source>
</evidence>
<dbReference type="SMART" id="SM00387">
    <property type="entry name" value="HATPase_c"/>
    <property type="match status" value="1"/>
</dbReference>
<dbReference type="RefSeq" id="WP_159450009.1">
    <property type="nucleotide sequence ID" value="NZ_CP021904.1"/>
</dbReference>
<dbReference type="Pfam" id="PF02518">
    <property type="entry name" value="HATPase_c"/>
    <property type="match status" value="1"/>
</dbReference>
<dbReference type="InterPro" id="IPR003661">
    <property type="entry name" value="HisK_dim/P_dom"/>
</dbReference>
<keyword evidence="10" id="KW-0067">ATP-binding</keyword>
<evidence type="ECO:0000256" key="8">
    <source>
        <dbReference type="ARBA" id="ARBA00022741"/>
    </source>
</evidence>
<evidence type="ECO:0000259" key="20">
    <source>
        <dbReference type="PROSITE" id="PS50894"/>
    </source>
</evidence>
<dbReference type="SUPFAM" id="SSF52172">
    <property type="entry name" value="CheY-like"/>
    <property type="match status" value="2"/>
</dbReference>
<feature type="modified residue" description="4-aspartylphosphate" evidence="17">
    <location>
        <position position="576"/>
    </location>
</feature>
<dbReference type="InterPro" id="IPR036097">
    <property type="entry name" value="HisK_dim/P_sf"/>
</dbReference>
<dbReference type="PRINTS" id="PR00344">
    <property type="entry name" value="BCTRLSENSOR"/>
</dbReference>
<sequence>MSKILDRLPIGCIYHSIDQYGHLKLESINRASETLTGISLRGDGLSAYQSYLDQLIPENEVKPDIACLIEDFGKTSMRFYNSITSKWLRIEIEVVEKGLGLMTTITDITLEMTENGRLKKVKEDAEAASRAKSDFLSNMSHEIRTPLNGVIGFSELLVGTKLSGIQRKYMENIHVSAKSLMDLINNILDFSKIEAGKLELYPEEIDLLQTLDTVIEIVRFNAHKKDLELIVNIAPDLPFNVKVDELRLRQVLINLISNAIKFTEIGEVELQVKLLEIDKPNSVAKFRFLVRDTGVGVSKSDKQKLFKAFSQVDNLASRRYGGSGLGLVISNMLLQKMNSKIQMESHPGRGSRFYFDLNLELVNPEPLPVLKLKGLKNVLVVDDHPVSRSVIVEMLSYHNVKVSQAEDGVDAIRMVSEEHGSDLIIVDYQMPYINGLDVIRKIMDMSSKKSVQQVFILLCSSSDDFTVFEQDEKLNIYEKLIKPVKPDEFYRVLSKIDGSLTNKSSSKSRFRGTDKKNIYSLDSVTILLAEDDNINMMLTAEIVLQLFPKATLVKAYNGNRAVELYKEKNPDLILMDLNMPVLGGLEATREIRNSEGLNAKQTPIIALTAKVQDETLTDCREAGMDAYVTKPIELDKLSKTLIELMPDFNFIEIPNAVRASKVQNHHFDKDLLMEKIGGRIATFDRLMETAKVSIPGYLHRIKKCLEKEKFEDAADVAHSLKGAAATLCLPELEKMAMRFEKRKHRTDELVKTFEDMIVEWKSIEEML</sequence>
<dbReference type="GO" id="GO:0005886">
    <property type="term" value="C:plasma membrane"/>
    <property type="evidence" value="ECO:0007669"/>
    <property type="project" value="UniProtKB-SubCell"/>
</dbReference>
<dbReference type="InterPro" id="IPR008207">
    <property type="entry name" value="Sig_transdc_His_kin_Hpt_dom"/>
</dbReference>
<reference evidence="21 22" key="1">
    <citation type="submission" date="2017-02" db="EMBL/GenBank/DDBJ databases">
        <authorList>
            <person name="Peterson S.W."/>
        </authorList>
    </citation>
    <scope>NUCLEOTIDE SEQUENCE [LARGE SCALE GENOMIC DNA]</scope>
    <source>
        <strain evidence="21 22">DSM 24412</strain>
    </source>
</reference>
<dbReference type="PANTHER" id="PTHR45339:SF1">
    <property type="entry name" value="HYBRID SIGNAL TRANSDUCTION HISTIDINE KINASE J"/>
    <property type="match status" value="1"/>
</dbReference>
<dbReference type="Gene3D" id="1.20.120.160">
    <property type="entry name" value="HPT domain"/>
    <property type="match status" value="1"/>
</dbReference>
<dbReference type="InterPro" id="IPR005467">
    <property type="entry name" value="His_kinase_dom"/>
</dbReference>
<evidence type="ECO:0000256" key="16">
    <source>
        <dbReference type="PROSITE-ProRule" id="PRU00110"/>
    </source>
</evidence>
<dbReference type="Gene3D" id="1.10.287.130">
    <property type="match status" value="1"/>
</dbReference>
<dbReference type="InterPro" id="IPR011006">
    <property type="entry name" value="CheY-like_superfamily"/>
</dbReference>
<dbReference type="AlphaFoldDB" id="A0A1T5HSC0"/>
<dbReference type="InterPro" id="IPR003594">
    <property type="entry name" value="HATPase_dom"/>
</dbReference>
<dbReference type="InterPro" id="IPR036641">
    <property type="entry name" value="HPT_dom_sf"/>
</dbReference>
<keyword evidence="11" id="KW-1133">Transmembrane helix</keyword>
<evidence type="ECO:0000256" key="10">
    <source>
        <dbReference type="ARBA" id="ARBA00022840"/>
    </source>
</evidence>
<evidence type="ECO:0000256" key="15">
    <source>
        <dbReference type="ARBA" id="ARBA00068150"/>
    </source>
</evidence>
<evidence type="ECO:0000256" key="9">
    <source>
        <dbReference type="ARBA" id="ARBA00022777"/>
    </source>
</evidence>
<evidence type="ECO:0000256" key="1">
    <source>
        <dbReference type="ARBA" id="ARBA00000085"/>
    </source>
</evidence>
<evidence type="ECO:0000313" key="22">
    <source>
        <dbReference type="Proteomes" id="UP000191055"/>
    </source>
</evidence>
<keyword evidence="9" id="KW-0418">Kinase</keyword>
<dbReference type="SUPFAM" id="SSF47384">
    <property type="entry name" value="Homodimeric domain of signal transducing histidine kinase"/>
    <property type="match status" value="1"/>
</dbReference>
<evidence type="ECO:0000256" key="3">
    <source>
        <dbReference type="ARBA" id="ARBA00012438"/>
    </source>
</evidence>
<dbReference type="InterPro" id="IPR004358">
    <property type="entry name" value="Sig_transdc_His_kin-like_C"/>
</dbReference>
<dbReference type="GO" id="GO:0000155">
    <property type="term" value="F:phosphorelay sensor kinase activity"/>
    <property type="evidence" value="ECO:0007669"/>
    <property type="project" value="InterPro"/>
</dbReference>
<evidence type="ECO:0000256" key="17">
    <source>
        <dbReference type="PROSITE-ProRule" id="PRU00169"/>
    </source>
</evidence>
<dbReference type="SUPFAM" id="SSF55874">
    <property type="entry name" value="ATPase domain of HSP90 chaperone/DNA topoisomerase II/histidine kinase"/>
    <property type="match status" value="1"/>
</dbReference>
<protein>
    <recommendedName>
        <fullName evidence="15">Sensory/regulatory protein RpfC</fullName>
        <ecNumber evidence="3">2.7.13.3</ecNumber>
    </recommendedName>
</protein>
<feature type="domain" description="Response regulatory" evidence="19">
    <location>
        <begin position="377"/>
        <end position="497"/>
    </location>
</feature>
<dbReference type="CDD" id="cd16922">
    <property type="entry name" value="HATPase_EvgS-ArcB-TorS-like"/>
    <property type="match status" value="1"/>
</dbReference>
<dbReference type="FunFam" id="3.30.565.10:FF:000010">
    <property type="entry name" value="Sensor histidine kinase RcsC"/>
    <property type="match status" value="1"/>
</dbReference>
<keyword evidence="7" id="KW-0812">Transmembrane</keyword>
<evidence type="ECO:0000256" key="12">
    <source>
        <dbReference type="ARBA" id="ARBA00023012"/>
    </source>
</evidence>
<dbReference type="Proteomes" id="UP000191055">
    <property type="component" value="Unassembled WGS sequence"/>
</dbReference>
<dbReference type="OrthoDB" id="9796457at2"/>
<dbReference type="Gene3D" id="3.40.50.2300">
    <property type="match status" value="2"/>
</dbReference>
<dbReference type="SMART" id="SM00448">
    <property type="entry name" value="REC"/>
    <property type="match status" value="2"/>
</dbReference>
<keyword evidence="6" id="KW-0808">Transferase</keyword>
<dbReference type="Pfam" id="PF00512">
    <property type="entry name" value="HisKA"/>
    <property type="match status" value="1"/>
</dbReference>
<evidence type="ECO:0000256" key="14">
    <source>
        <dbReference type="ARBA" id="ARBA00064003"/>
    </source>
</evidence>
<comment type="subcellular location">
    <subcellularLocation>
        <location evidence="2">Cell membrane</location>
        <topology evidence="2">Multi-pass membrane protein</topology>
    </subcellularLocation>
</comment>
<keyword evidence="8" id="KW-0547">Nucleotide-binding</keyword>
<dbReference type="EMBL" id="FUYV01000018">
    <property type="protein sequence ID" value="SKC23565.1"/>
    <property type="molecule type" value="Genomic_DNA"/>
</dbReference>
<dbReference type="EC" id="2.7.13.3" evidence="3"/>
<keyword evidence="22" id="KW-1185">Reference proteome</keyword>
<comment type="catalytic activity">
    <reaction evidence="1">
        <text>ATP + protein L-histidine = ADP + protein N-phospho-L-histidine.</text>
        <dbReference type="EC" id="2.7.13.3"/>
    </reaction>
</comment>
<feature type="modified residue" description="Phosphohistidine" evidence="16">
    <location>
        <position position="718"/>
    </location>
</feature>
<accession>A0A1T5HSC0</accession>
<dbReference type="CDD" id="cd00082">
    <property type="entry name" value="HisKA"/>
    <property type="match status" value="1"/>
</dbReference>
<dbReference type="PANTHER" id="PTHR45339">
    <property type="entry name" value="HYBRID SIGNAL TRANSDUCTION HISTIDINE KINASE J"/>
    <property type="match status" value="1"/>
</dbReference>
<dbReference type="SMART" id="SM00388">
    <property type="entry name" value="HisKA"/>
    <property type="match status" value="1"/>
</dbReference>
<evidence type="ECO:0000256" key="2">
    <source>
        <dbReference type="ARBA" id="ARBA00004651"/>
    </source>
</evidence>
<dbReference type="PROSITE" id="PS50109">
    <property type="entry name" value="HIS_KIN"/>
    <property type="match status" value="1"/>
</dbReference>
<evidence type="ECO:0000256" key="4">
    <source>
        <dbReference type="ARBA" id="ARBA00022475"/>
    </source>
</evidence>
<feature type="modified residue" description="4-aspartylphosphate" evidence="17">
    <location>
        <position position="427"/>
    </location>
</feature>
<evidence type="ECO:0000313" key="21">
    <source>
        <dbReference type="EMBL" id="SKC23565.1"/>
    </source>
</evidence>
<dbReference type="Gene3D" id="3.30.565.10">
    <property type="entry name" value="Histidine kinase-like ATPase, C-terminal domain"/>
    <property type="match status" value="1"/>
</dbReference>
<dbReference type="STRING" id="889453.SAMN03080601_02841"/>
<dbReference type="SUPFAM" id="SSF47226">
    <property type="entry name" value="Histidine-containing phosphotransfer domain, HPT domain"/>
    <property type="match status" value="1"/>
</dbReference>
<evidence type="ECO:0000256" key="5">
    <source>
        <dbReference type="ARBA" id="ARBA00022553"/>
    </source>
</evidence>
<dbReference type="GO" id="GO:0005524">
    <property type="term" value="F:ATP binding"/>
    <property type="evidence" value="ECO:0007669"/>
    <property type="project" value="UniProtKB-KW"/>
</dbReference>
<keyword evidence="13" id="KW-0472">Membrane</keyword>
<evidence type="ECO:0000256" key="13">
    <source>
        <dbReference type="ARBA" id="ARBA00023136"/>
    </source>
</evidence>
<feature type="domain" description="Histidine kinase" evidence="18">
    <location>
        <begin position="138"/>
        <end position="361"/>
    </location>
</feature>